<proteinExistence type="predicted"/>
<dbReference type="Proteomes" id="UP000000305">
    <property type="component" value="Unassembled WGS sequence"/>
</dbReference>
<protein>
    <submittedName>
        <fullName evidence="2">Uncharacterized protein</fullName>
    </submittedName>
</protein>
<accession>E9FZ11</accession>
<reference evidence="2 3" key="1">
    <citation type="journal article" date="2011" name="Science">
        <title>The ecoresponsive genome of Daphnia pulex.</title>
        <authorList>
            <person name="Colbourne J.K."/>
            <person name="Pfrender M.E."/>
            <person name="Gilbert D."/>
            <person name="Thomas W.K."/>
            <person name="Tucker A."/>
            <person name="Oakley T.H."/>
            <person name="Tokishita S."/>
            <person name="Aerts A."/>
            <person name="Arnold G.J."/>
            <person name="Basu M.K."/>
            <person name="Bauer D.J."/>
            <person name="Caceres C.E."/>
            <person name="Carmel L."/>
            <person name="Casola C."/>
            <person name="Choi J.H."/>
            <person name="Detter J.C."/>
            <person name="Dong Q."/>
            <person name="Dusheyko S."/>
            <person name="Eads B.D."/>
            <person name="Frohlich T."/>
            <person name="Geiler-Samerotte K.A."/>
            <person name="Gerlach D."/>
            <person name="Hatcher P."/>
            <person name="Jogdeo S."/>
            <person name="Krijgsveld J."/>
            <person name="Kriventseva E.V."/>
            <person name="Kultz D."/>
            <person name="Laforsch C."/>
            <person name="Lindquist E."/>
            <person name="Lopez J."/>
            <person name="Manak J.R."/>
            <person name="Muller J."/>
            <person name="Pangilinan J."/>
            <person name="Patwardhan R.P."/>
            <person name="Pitluck S."/>
            <person name="Pritham E.J."/>
            <person name="Rechtsteiner A."/>
            <person name="Rho M."/>
            <person name="Rogozin I.B."/>
            <person name="Sakarya O."/>
            <person name="Salamov A."/>
            <person name="Schaack S."/>
            <person name="Shapiro H."/>
            <person name="Shiga Y."/>
            <person name="Skalitzky C."/>
            <person name="Smith Z."/>
            <person name="Souvorov A."/>
            <person name="Sung W."/>
            <person name="Tang Z."/>
            <person name="Tsuchiya D."/>
            <person name="Tu H."/>
            <person name="Vos H."/>
            <person name="Wang M."/>
            <person name="Wolf Y.I."/>
            <person name="Yamagata H."/>
            <person name="Yamada T."/>
            <person name="Ye Y."/>
            <person name="Shaw J.R."/>
            <person name="Andrews J."/>
            <person name="Crease T.J."/>
            <person name="Tang H."/>
            <person name="Lucas S.M."/>
            <person name="Robertson H.M."/>
            <person name="Bork P."/>
            <person name="Koonin E.V."/>
            <person name="Zdobnov E.M."/>
            <person name="Grigoriev I.V."/>
            <person name="Lynch M."/>
            <person name="Boore J.L."/>
        </authorList>
    </citation>
    <scope>NUCLEOTIDE SEQUENCE [LARGE SCALE GENOMIC DNA]</scope>
</reference>
<evidence type="ECO:0000313" key="2">
    <source>
        <dbReference type="EMBL" id="EFX87677.1"/>
    </source>
</evidence>
<sequence>MESALLVWSILVILLATPRLGYAVQVDEFTNDEVETVAITYGIIPGLNEVKKLFNEARREKREVAPEQDLSRFQTTNLNCKNSVEQLTTKFRQKIANVPKPVGSNDQATLATLANIERAIRNASQELEEECAWKDSINKPVEATRTQFLTTEVNDMGSEGIVIYQIGIQKLEFEDPYNRPNRP</sequence>
<feature type="chain" id="PRO_5003240705" evidence="1">
    <location>
        <begin position="24"/>
        <end position="183"/>
    </location>
</feature>
<dbReference type="KEGG" id="dpx:DAPPUDRAFT_306448"/>
<feature type="signal peptide" evidence="1">
    <location>
        <begin position="1"/>
        <end position="23"/>
    </location>
</feature>
<dbReference type="InParanoid" id="E9FZ11"/>
<evidence type="ECO:0000256" key="1">
    <source>
        <dbReference type="SAM" id="SignalP"/>
    </source>
</evidence>
<dbReference type="EMBL" id="GL732527">
    <property type="protein sequence ID" value="EFX87677.1"/>
    <property type="molecule type" value="Genomic_DNA"/>
</dbReference>
<name>E9FZ11_DAPPU</name>
<evidence type="ECO:0000313" key="3">
    <source>
        <dbReference type="Proteomes" id="UP000000305"/>
    </source>
</evidence>
<dbReference type="AlphaFoldDB" id="E9FZ11"/>
<organism evidence="2 3">
    <name type="scientific">Daphnia pulex</name>
    <name type="common">Water flea</name>
    <dbReference type="NCBI Taxonomy" id="6669"/>
    <lineage>
        <taxon>Eukaryota</taxon>
        <taxon>Metazoa</taxon>
        <taxon>Ecdysozoa</taxon>
        <taxon>Arthropoda</taxon>
        <taxon>Crustacea</taxon>
        <taxon>Branchiopoda</taxon>
        <taxon>Diplostraca</taxon>
        <taxon>Cladocera</taxon>
        <taxon>Anomopoda</taxon>
        <taxon>Daphniidae</taxon>
        <taxon>Daphnia</taxon>
    </lineage>
</organism>
<dbReference type="HOGENOM" id="CLU_1476611_0_0_1"/>
<gene>
    <name evidence="2" type="ORF">DAPPUDRAFT_306448</name>
</gene>
<keyword evidence="1" id="KW-0732">Signal</keyword>
<keyword evidence="3" id="KW-1185">Reference proteome</keyword>
<dbReference type="OrthoDB" id="6357579at2759"/>